<dbReference type="GO" id="GO:0016020">
    <property type="term" value="C:membrane"/>
    <property type="evidence" value="ECO:0007669"/>
    <property type="project" value="UniProtKB-SubCell"/>
</dbReference>
<accession>A0A501WQV6</accession>
<feature type="transmembrane region" description="Helical" evidence="5">
    <location>
        <begin position="111"/>
        <end position="131"/>
    </location>
</feature>
<proteinExistence type="predicted"/>
<dbReference type="InterPro" id="IPR052719">
    <property type="entry name" value="CvpA-like"/>
</dbReference>
<dbReference type="GO" id="GO:0009403">
    <property type="term" value="P:toxin biosynthetic process"/>
    <property type="evidence" value="ECO:0007669"/>
    <property type="project" value="InterPro"/>
</dbReference>
<dbReference type="EMBL" id="VFRP01000009">
    <property type="protein sequence ID" value="TPE50750.1"/>
    <property type="molecule type" value="Genomic_DNA"/>
</dbReference>
<sequence length="186" mass="19321">MDGFTLVDGAVLAVIIISAVLAYARGLMREMLSIAGWVAAAIAAFAFAPAVDPLMREIPVLRDILGTNCELGLLAGFAAVFAVALIIVSFFTPLLAGVVHNSALGPIDQGLGLLFGVARGVLLVIIALVVYDQVLGAGGVAMVDDSRSRAVLDSTQKRLTEDAPAALSWVVGRYELLTQNCAQPAT</sequence>
<dbReference type="PANTHER" id="PTHR36926:SF1">
    <property type="entry name" value="COLICIN V PRODUCTION PROTEIN"/>
    <property type="match status" value="1"/>
</dbReference>
<dbReference type="InterPro" id="IPR003825">
    <property type="entry name" value="Colicin-V_CvpA"/>
</dbReference>
<organism evidence="6 7">
    <name type="scientific">Amaricoccus solimangrovi</name>
    <dbReference type="NCBI Taxonomy" id="2589815"/>
    <lineage>
        <taxon>Bacteria</taxon>
        <taxon>Pseudomonadati</taxon>
        <taxon>Pseudomonadota</taxon>
        <taxon>Alphaproteobacteria</taxon>
        <taxon>Rhodobacterales</taxon>
        <taxon>Paracoccaceae</taxon>
        <taxon>Amaricoccus</taxon>
    </lineage>
</organism>
<feature type="transmembrane region" description="Helical" evidence="5">
    <location>
        <begin position="31"/>
        <end position="51"/>
    </location>
</feature>
<dbReference type="RefSeq" id="WP_140454165.1">
    <property type="nucleotide sequence ID" value="NZ_VFRP01000009.1"/>
</dbReference>
<evidence type="ECO:0000256" key="4">
    <source>
        <dbReference type="ARBA" id="ARBA00023136"/>
    </source>
</evidence>
<dbReference type="OrthoDB" id="9806894at2"/>
<evidence type="ECO:0000313" key="6">
    <source>
        <dbReference type="EMBL" id="TPE50750.1"/>
    </source>
</evidence>
<dbReference type="PANTHER" id="PTHR36926">
    <property type="entry name" value="COLICIN V PRODUCTION PROTEIN"/>
    <property type="match status" value="1"/>
</dbReference>
<name>A0A501WQV6_9RHOB</name>
<comment type="subcellular location">
    <subcellularLocation>
        <location evidence="1">Membrane</location>
        <topology evidence="1">Multi-pass membrane protein</topology>
    </subcellularLocation>
</comment>
<evidence type="ECO:0000256" key="3">
    <source>
        <dbReference type="ARBA" id="ARBA00022989"/>
    </source>
</evidence>
<keyword evidence="3 5" id="KW-1133">Transmembrane helix</keyword>
<keyword evidence="7" id="KW-1185">Reference proteome</keyword>
<evidence type="ECO:0000313" key="7">
    <source>
        <dbReference type="Proteomes" id="UP000319255"/>
    </source>
</evidence>
<keyword evidence="4 5" id="KW-0472">Membrane</keyword>
<feature type="transmembrane region" description="Helical" evidence="5">
    <location>
        <begin position="6"/>
        <end position="24"/>
    </location>
</feature>
<evidence type="ECO:0000256" key="5">
    <source>
        <dbReference type="SAM" id="Phobius"/>
    </source>
</evidence>
<comment type="caution">
    <text evidence="6">The sequence shown here is derived from an EMBL/GenBank/DDBJ whole genome shotgun (WGS) entry which is preliminary data.</text>
</comment>
<reference evidence="6 7" key="1">
    <citation type="submission" date="2019-06" db="EMBL/GenBank/DDBJ databases">
        <title>A novel bacterium of genus Amaricoccus, isolated from marine sediment.</title>
        <authorList>
            <person name="Huang H."/>
            <person name="Mo K."/>
            <person name="Hu Y."/>
        </authorList>
    </citation>
    <scope>NUCLEOTIDE SEQUENCE [LARGE SCALE GENOMIC DNA]</scope>
    <source>
        <strain evidence="6 7">HB172011</strain>
    </source>
</reference>
<feature type="transmembrane region" description="Helical" evidence="5">
    <location>
        <begin position="71"/>
        <end position="99"/>
    </location>
</feature>
<dbReference type="AlphaFoldDB" id="A0A501WQV6"/>
<evidence type="ECO:0000256" key="1">
    <source>
        <dbReference type="ARBA" id="ARBA00004141"/>
    </source>
</evidence>
<evidence type="ECO:0000256" key="2">
    <source>
        <dbReference type="ARBA" id="ARBA00022692"/>
    </source>
</evidence>
<gene>
    <name evidence="6" type="ORF">FJM51_10855</name>
</gene>
<dbReference type="Pfam" id="PF02674">
    <property type="entry name" value="Colicin_V"/>
    <property type="match status" value="1"/>
</dbReference>
<protein>
    <submittedName>
        <fullName evidence="6">CvpA family protein</fullName>
    </submittedName>
</protein>
<dbReference type="Proteomes" id="UP000319255">
    <property type="component" value="Unassembled WGS sequence"/>
</dbReference>
<keyword evidence="2 5" id="KW-0812">Transmembrane</keyword>